<name>A0A7W7BQQ9_9MICO</name>
<reference evidence="1 2" key="1">
    <citation type="submission" date="2020-08" db="EMBL/GenBank/DDBJ databases">
        <title>Sequencing the genomes of 1000 actinobacteria strains.</title>
        <authorList>
            <person name="Klenk H.-P."/>
        </authorList>
    </citation>
    <scope>NUCLEOTIDE SEQUENCE [LARGE SCALE GENOMIC DNA]</scope>
    <source>
        <strain evidence="1 2">DSM 24947</strain>
    </source>
</reference>
<accession>A0A7W7BQQ9</accession>
<gene>
    <name evidence="1" type="ORF">BKA24_001791</name>
</gene>
<dbReference type="RefSeq" id="WP_184217248.1">
    <property type="nucleotide sequence ID" value="NZ_JACHMD010000001.1"/>
</dbReference>
<dbReference type="AlphaFoldDB" id="A0A7W7BQQ9"/>
<protein>
    <submittedName>
        <fullName evidence="1">Uncharacterized protein</fullName>
    </submittedName>
</protein>
<proteinExistence type="predicted"/>
<evidence type="ECO:0000313" key="2">
    <source>
        <dbReference type="Proteomes" id="UP000573729"/>
    </source>
</evidence>
<dbReference type="EMBL" id="JACHMD010000001">
    <property type="protein sequence ID" value="MBB4667082.1"/>
    <property type="molecule type" value="Genomic_DNA"/>
</dbReference>
<comment type="caution">
    <text evidence="1">The sequence shown here is derived from an EMBL/GenBank/DDBJ whole genome shotgun (WGS) entry which is preliminary data.</text>
</comment>
<organism evidence="1 2">
    <name type="scientific">Microbacterium marinum</name>
    <dbReference type="NCBI Taxonomy" id="421115"/>
    <lineage>
        <taxon>Bacteria</taxon>
        <taxon>Bacillati</taxon>
        <taxon>Actinomycetota</taxon>
        <taxon>Actinomycetes</taxon>
        <taxon>Micrococcales</taxon>
        <taxon>Microbacteriaceae</taxon>
        <taxon>Microbacterium</taxon>
    </lineage>
</organism>
<evidence type="ECO:0000313" key="1">
    <source>
        <dbReference type="EMBL" id="MBB4667082.1"/>
    </source>
</evidence>
<keyword evidence="2" id="KW-1185">Reference proteome</keyword>
<sequence>MSGDVRPLPIHPWSALTPERGAMLRAAKAALDVPFLIQPSPAASGSPGRVLGWGQVPPFLSESVIIPAGLVDDADTIFRALRHLLAAPAGSPGILTEEQWMSAAFGGPVTYVGEEDWPPPAVNPWDRPREPVAFR</sequence>
<dbReference type="Proteomes" id="UP000573729">
    <property type="component" value="Unassembled WGS sequence"/>
</dbReference>